<dbReference type="AlphaFoldDB" id="A0A0M3IRF4"/>
<name>A0A0M3IRF4_ASCLU</name>
<sequence>MEVFSRNSLDCPHLCSHICTTGTNSFQSILCCHTGKRSPIYQSLVVVVLRDKNCCSIFILLICLNRCTSLKKAPFIPR</sequence>
<dbReference type="Proteomes" id="UP000036681">
    <property type="component" value="Unplaced"/>
</dbReference>
<protein>
    <submittedName>
        <fullName evidence="2">Ovule protein</fullName>
    </submittedName>
</protein>
<dbReference type="WBParaSite" id="ALUE_0002133201-mRNA-1">
    <property type="protein sequence ID" value="ALUE_0002133201-mRNA-1"/>
    <property type="gene ID" value="ALUE_0002133201"/>
</dbReference>
<keyword evidence="1" id="KW-1185">Reference proteome</keyword>
<proteinExistence type="predicted"/>
<organism evidence="1 2">
    <name type="scientific">Ascaris lumbricoides</name>
    <name type="common">Giant roundworm</name>
    <dbReference type="NCBI Taxonomy" id="6252"/>
    <lineage>
        <taxon>Eukaryota</taxon>
        <taxon>Metazoa</taxon>
        <taxon>Ecdysozoa</taxon>
        <taxon>Nematoda</taxon>
        <taxon>Chromadorea</taxon>
        <taxon>Rhabditida</taxon>
        <taxon>Spirurina</taxon>
        <taxon>Ascaridomorpha</taxon>
        <taxon>Ascaridoidea</taxon>
        <taxon>Ascarididae</taxon>
        <taxon>Ascaris</taxon>
    </lineage>
</organism>
<reference evidence="2" key="1">
    <citation type="submission" date="2017-02" db="UniProtKB">
        <authorList>
            <consortium name="WormBaseParasite"/>
        </authorList>
    </citation>
    <scope>IDENTIFICATION</scope>
</reference>
<evidence type="ECO:0000313" key="2">
    <source>
        <dbReference type="WBParaSite" id="ALUE_0002133201-mRNA-1"/>
    </source>
</evidence>
<accession>A0A0M3IRF4</accession>
<evidence type="ECO:0000313" key="1">
    <source>
        <dbReference type="Proteomes" id="UP000036681"/>
    </source>
</evidence>